<gene>
    <name evidence="1" type="ORF">CN958_28630</name>
</gene>
<organism evidence="1 2">
    <name type="scientific">Bacillus cereus</name>
    <dbReference type="NCBI Taxonomy" id="1396"/>
    <lineage>
        <taxon>Bacteria</taxon>
        <taxon>Bacillati</taxon>
        <taxon>Bacillota</taxon>
        <taxon>Bacilli</taxon>
        <taxon>Bacillales</taxon>
        <taxon>Bacillaceae</taxon>
        <taxon>Bacillus</taxon>
        <taxon>Bacillus cereus group</taxon>
    </lineage>
</organism>
<comment type="caution">
    <text evidence="1">The sequence shown here is derived from an EMBL/GenBank/DDBJ whole genome shotgun (WGS) entry which is preliminary data.</text>
</comment>
<sequence>MDKKSKKEELLQQLFTRKMETADATNLPVNPVGSLTDILKKLVAAFPPGCFCPPSQQTITQIKSALNDLLIWSTSAPISISLKLELQNAINAVKNQLDANPFSCCETIQALESLEIVLSKVLGALQIGTSQQVTILILLQQLQSLFAG</sequence>
<evidence type="ECO:0000313" key="2">
    <source>
        <dbReference type="Proteomes" id="UP000222054"/>
    </source>
</evidence>
<protein>
    <submittedName>
        <fullName evidence="1">Uncharacterized protein</fullName>
    </submittedName>
</protein>
<dbReference type="AlphaFoldDB" id="A0A2B9DL86"/>
<dbReference type="EMBL" id="NUHO01000227">
    <property type="protein sequence ID" value="PGM87789.1"/>
    <property type="molecule type" value="Genomic_DNA"/>
</dbReference>
<accession>A0A2B9DL86</accession>
<feature type="non-terminal residue" evidence="1">
    <location>
        <position position="148"/>
    </location>
</feature>
<name>A0A2B9DL86_BACCE</name>
<dbReference type="Proteomes" id="UP000222054">
    <property type="component" value="Unassembled WGS sequence"/>
</dbReference>
<evidence type="ECO:0000313" key="1">
    <source>
        <dbReference type="EMBL" id="PGM87789.1"/>
    </source>
</evidence>
<proteinExistence type="predicted"/>
<reference evidence="1 2" key="1">
    <citation type="submission" date="2017-09" db="EMBL/GenBank/DDBJ databases">
        <title>Large-scale bioinformatics analysis of Bacillus genomes uncovers conserved roles of natural products in bacterial physiology.</title>
        <authorList>
            <consortium name="Agbiome Team Llc"/>
            <person name="Bleich R.M."/>
            <person name="Grubbs K.J."/>
            <person name="Santa Maria K.C."/>
            <person name="Allen S.E."/>
            <person name="Farag S."/>
            <person name="Shank E.A."/>
            <person name="Bowers A."/>
        </authorList>
    </citation>
    <scope>NUCLEOTIDE SEQUENCE [LARGE SCALE GENOMIC DNA]</scope>
    <source>
        <strain evidence="1 2">AFS053130</strain>
    </source>
</reference>